<dbReference type="CDD" id="cd11370">
    <property type="entry name" value="RNase_PH_RRP41"/>
    <property type="match status" value="1"/>
</dbReference>
<dbReference type="FunFam" id="3.30.230.70:FF:000004">
    <property type="entry name" value="Exosome complex component Rrp41"/>
    <property type="match status" value="1"/>
</dbReference>
<dbReference type="eggNOG" id="KOG1068">
    <property type="taxonomic scope" value="Eukaryota"/>
</dbReference>
<evidence type="ECO:0000256" key="4">
    <source>
        <dbReference type="ARBA" id="ARBA00022490"/>
    </source>
</evidence>
<dbReference type="GeneID" id="6749116"/>
<dbReference type="InterPro" id="IPR015847">
    <property type="entry name" value="ExoRNase_PH_dom2"/>
</dbReference>
<protein>
    <recommendedName>
        <fullName evidence="8">Putative exosome complex component RRP41</fullName>
    </recommendedName>
</protein>
<comment type="similarity">
    <text evidence="3">Belongs to the RNase PH family.</text>
</comment>
<evidence type="ECO:0000256" key="1">
    <source>
        <dbReference type="ARBA" id="ARBA00004496"/>
    </source>
</evidence>
<dbReference type="GO" id="GO:0000177">
    <property type="term" value="C:cytoplasmic exosome (RNase complex)"/>
    <property type="evidence" value="ECO:0000318"/>
    <property type="project" value="GO_Central"/>
</dbReference>
<dbReference type="HOGENOM" id="CLU_063514_0_0_1"/>
<dbReference type="InterPro" id="IPR020568">
    <property type="entry name" value="Ribosomal_Su5_D2-typ_SF"/>
</dbReference>
<dbReference type="OrthoDB" id="27298at2759"/>
<evidence type="ECO:0000259" key="9">
    <source>
        <dbReference type="Pfam" id="PF01138"/>
    </source>
</evidence>
<dbReference type="Pfam" id="PF03725">
    <property type="entry name" value="RNase_PH_C"/>
    <property type="match status" value="1"/>
</dbReference>
<dbReference type="FunCoup" id="B3RL48">
    <property type="interactions" value="1419"/>
</dbReference>
<dbReference type="InterPro" id="IPR001247">
    <property type="entry name" value="ExoRNase_PH_dom1"/>
</dbReference>
<comment type="function">
    <text evidence="6">Non-catalytic component of the RNA exosome complex which has 3'-&gt;5' exoribonuclease activity and participates in a multitude of cellular RNA processing and degradation events.</text>
</comment>
<dbReference type="InterPro" id="IPR036345">
    <property type="entry name" value="ExoRNase_PH_dom2_sf"/>
</dbReference>
<dbReference type="RefSeq" id="XP_002107901.1">
    <property type="nucleotide sequence ID" value="XM_002107865.1"/>
</dbReference>
<comment type="subcellular location">
    <subcellularLocation>
        <location evidence="1">Cytoplasm</location>
    </subcellularLocation>
    <subcellularLocation>
        <location evidence="2">Nucleus</location>
        <location evidence="2">Nucleolus</location>
    </subcellularLocation>
</comment>
<dbReference type="Gene3D" id="3.30.230.70">
    <property type="entry name" value="GHMP Kinase, N-terminal domain"/>
    <property type="match status" value="1"/>
</dbReference>
<dbReference type="OMA" id="RYNMAPF"/>
<dbReference type="EMBL" id="DS985241">
    <property type="protein sequence ID" value="EDV28699.1"/>
    <property type="molecule type" value="Genomic_DNA"/>
</dbReference>
<dbReference type="GO" id="GO:0071028">
    <property type="term" value="P:nuclear mRNA surveillance"/>
    <property type="evidence" value="ECO:0000318"/>
    <property type="project" value="GO_Central"/>
</dbReference>
<dbReference type="InterPro" id="IPR027408">
    <property type="entry name" value="PNPase/RNase_PH_dom_sf"/>
</dbReference>
<dbReference type="STRING" id="10228.B3RL48"/>
<evidence type="ECO:0000256" key="2">
    <source>
        <dbReference type="ARBA" id="ARBA00004604"/>
    </source>
</evidence>
<evidence type="ECO:0000259" key="10">
    <source>
        <dbReference type="Pfam" id="PF03725"/>
    </source>
</evidence>
<feature type="domain" description="Exoribonuclease phosphorolytic" evidence="9">
    <location>
        <begin position="18"/>
        <end position="148"/>
    </location>
</feature>
<dbReference type="AlphaFoldDB" id="B3RL48"/>
<dbReference type="GO" id="GO:0016075">
    <property type="term" value="P:rRNA catabolic process"/>
    <property type="evidence" value="ECO:0000318"/>
    <property type="project" value="GO_Central"/>
</dbReference>
<reference evidence="11 12" key="1">
    <citation type="journal article" date="2008" name="Nature">
        <title>The Trichoplax genome and the nature of placozoans.</title>
        <authorList>
            <person name="Srivastava M."/>
            <person name="Begovic E."/>
            <person name="Chapman J."/>
            <person name="Putnam N.H."/>
            <person name="Hellsten U."/>
            <person name="Kawashima T."/>
            <person name="Kuo A."/>
            <person name="Mitros T."/>
            <person name="Salamov A."/>
            <person name="Carpenter M.L."/>
            <person name="Signorovitch A.Y."/>
            <person name="Moreno M.A."/>
            <person name="Kamm K."/>
            <person name="Grimwood J."/>
            <person name="Schmutz J."/>
            <person name="Shapiro H."/>
            <person name="Grigoriev I.V."/>
            <person name="Buss L.W."/>
            <person name="Schierwater B."/>
            <person name="Dellaporta S.L."/>
            <person name="Rokhsar D.S."/>
        </authorList>
    </citation>
    <scope>NUCLEOTIDE SEQUENCE [LARGE SCALE GENOMIC DNA]</scope>
    <source>
        <strain evidence="11 12">Grell-BS-1999</strain>
    </source>
</reference>
<dbReference type="Proteomes" id="UP000009022">
    <property type="component" value="Unassembled WGS sequence"/>
</dbReference>
<dbReference type="PANTHER" id="PTHR11953:SF0">
    <property type="entry name" value="EXOSOME COMPLEX COMPONENT RRP41"/>
    <property type="match status" value="1"/>
</dbReference>
<keyword evidence="5" id="KW-0271">Exosome</keyword>
<dbReference type="GO" id="GO:0071051">
    <property type="term" value="P:poly(A)-dependent snoRNA 3'-end processing"/>
    <property type="evidence" value="ECO:0000318"/>
    <property type="project" value="GO_Central"/>
</dbReference>
<comment type="subunit">
    <text evidence="7">Component of the RNA exosome complex.</text>
</comment>
<gene>
    <name evidence="11" type="ORF">TRIADDRAFT_51876</name>
</gene>
<evidence type="ECO:0000256" key="6">
    <source>
        <dbReference type="ARBA" id="ARBA00058393"/>
    </source>
</evidence>
<dbReference type="GO" id="GO:0005730">
    <property type="term" value="C:nucleolus"/>
    <property type="evidence" value="ECO:0000318"/>
    <property type="project" value="GO_Central"/>
</dbReference>
<sequence>MEIISPEGLRIDGRRPEEIRRFNCRLGVLSRADGSAYLEQGNTKALASINGPHQAGDKAKIKHDRVHINFQYSMATFSTNERRNRPKGDKRSIDISQLMREIFQSAILTDLYPKSQIDIHVQILQADGGNYSACINAATLALMDAGVPMKDFICSCTASLVDSKTIIDVNNSEELHFSNPLLTLAILPTSEEIILCQMKSRLHADHLEDILKAGIKGCKDIYEIMHREVLNHVREAAAVMNAT</sequence>
<dbReference type="PANTHER" id="PTHR11953">
    <property type="entry name" value="EXOSOME COMPLEX COMPONENT"/>
    <property type="match status" value="1"/>
</dbReference>
<feature type="domain" description="Exoribonuclease phosphorolytic" evidence="10">
    <location>
        <begin position="151"/>
        <end position="216"/>
    </location>
</feature>
<evidence type="ECO:0000256" key="7">
    <source>
        <dbReference type="ARBA" id="ARBA00062379"/>
    </source>
</evidence>
<keyword evidence="4" id="KW-0963">Cytoplasm</keyword>
<accession>B3RL48</accession>
<evidence type="ECO:0000256" key="3">
    <source>
        <dbReference type="ARBA" id="ARBA00006678"/>
    </source>
</evidence>
<evidence type="ECO:0000256" key="5">
    <source>
        <dbReference type="ARBA" id="ARBA00022835"/>
    </source>
</evidence>
<dbReference type="GO" id="GO:0000176">
    <property type="term" value="C:nuclear exosome (RNase complex)"/>
    <property type="evidence" value="ECO:0000318"/>
    <property type="project" value="GO_Central"/>
</dbReference>
<evidence type="ECO:0000256" key="8">
    <source>
        <dbReference type="ARBA" id="ARBA00073078"/>
    </source>
</evidence>
<dbReference type="PhylomeDB" id="B3RL48"/>
<keyword evidence="12" id="KW-1185">Reference proteome</keyword>
<evidence type="ECO:0000313" key="11">
    <source>
        <dbReference type="EMBL" id="EDV28699.1"/>
    </source>
</evidence>
<dbReference type="SUPFAM" id="SSF54211">
    <property type="entry name" value="Ribosomal protein S5 domain 2-like"/>
    <property type="match status" value="1"/>
</dbReference>
<dbReference type="InParanoid" id="B3RL48"/>
<dbReference type="GO" id="GO:0034475">
    <property type="term" value="P:U4 snRNA 3'-end processing"/>
    <property type="evidence" value="ECO:0000318"/>
    <property type="project" value="GO_Central"/>
</dbReference>
<proteinExistence type="inferred from homology"/>
<dbReference type="InterPro" id="IPR050080">
    <property type="entry name" value="RNase_PH"/>
</dbReference>
<dbReference type="KEGG" id="tad:TRIADDRAFT_51876"/>
<dbReference type="GO" id="GO:0003723">
    <property type="term" value="F:RNA binding"/>
    <property type="evidence" value="ECO:0000318"/>
    <property type="project" value="GO_Central"/>
</dbReference>
<dbReference type="CTD" id="6749116"/>
<organism evidence="11 12">
    <name type="scientific">Trichoplax adhaerens</name>
    <name type="common">Trichoplax reptans</name>
    <dbReference type="NCBI Taxonomy" id="10228"/>
    <lineage>
        <taxon>Eukaryota</taxon>
        <taxon>Metazoa</taxon>
        <taxon>Placozoa</taxon>
        <taxon>Uniplacotomia</taxon>
        <taxon>Trichoplacea</taxon>
        <taxon>Trichoplacidae</taxon>
        <taxon>Trichoplax</taxon>
    </lineage>
</organism>
<dbReference type="SUPFAM" id="SSF55666">
    <property type="entry name" value="Ribonuclease PH domain 2-like"/>
    <property type="match status" value="1"/>
</dbReference>
<name>B3RL48_TRIAD</name>
<dbReference type="Pfam" id="PF01138">
    <property type="entry name" value="RNase_PH"/>
    <property type="match status" value="1"/>
</dbReference>
<evidence type="ECO:0000313" key="12">
    <source>
        <dbReference type="Proteomes" id="UP000009022"/>
    </source>
</evidence>